<accession>A0A8S9SDW3</accession>
<organism evidence="1 2">
    <name type="scientific">Brassica cretica</name>
    <name type="common">Mustard</name>
    <dbReference type="NCBI Taxonomy" id="69181"/>
    <lineage>
        <taxon>Eukaryota</taxon>
        <taxon>Viridiplantae</taxon>
        <taxon>Streptophyta</taxon>
        <taxon>Embryophyta</taxon>
        <taxon>Tracheophyta</taxon>
        <taxon>Spermatophyta</taxon>
        <taxon>Magnoliopsida</taxon>
        <taxon>eudicotyledons</taxon>
        <taxon>Gunneridae</taxon>
        <taxon>Pentapetalae</taxon>
        <taxon>rosids</taxon>
        <taxon>malvids</taxon>
        <taxon>Brassicales</taxon>
        <taxon>Brassicaceae</taxon>
        <taxon>Brassiceae</taxon>
        <taxon>Brassica</taxon>
    </lineage>
</organism>
<proteinExistence type="predicted"/>
<evidence type="ECO:0000313" key="1">
    <source>
        <dbReference type="EMBL" id="KAF3598857.1"/>
    </source>
</evidence>
<gene>
    <name evidence="1" type="ORF">F2Q69_00037387</name>
</gene>
<dbReference type="Proteomes" id="UP000712600">
    <property type="component" value="Unassembled WGS sequence"/>
</dbReference>
<dbReference type="AlphaFoldDB" id="A0A8S9SDW3"/>
<protein>
    <submittedName>
        <fullName evidence="1">Uncharacterized protein</fullName>
    </submittedName>
</protein>
<reference evidence="1" key="1">
    <citation type="submission" date="2019-12" db="EMBL/GenBank/DDBJ databases">
        <title>Genome sequencing and annotation of Brassica cretica.</title>
        <authorList>
            <person name="Studholme D.J."/>
            <person name="Sarris P."/>
        </authorList>
    </citation>
    <scope>NUCLEOTIDE SEQUENCE</scope>
    <source>
        <strain evidence="1">PFS-109/04</strain>
        <tissue evidence="1">Leaf</tissue>
    </source>
</reference>
<evidence type="ECO:0000313" key="2">
    <source>
        <dbReference type="Proteomes" id="UP000712600"/>
    </source>
</evidence>
<name>A0A8S9SDW3_BRACR</name>
<sequence length="91" mass="9827">MLRVSYVALHKTPSFKPQIVTSIGACRLGRAVKTVATQTGIGGTDHSEVRKLLHDLISAHQRPSTGVTFQSGEARKLWTSRLLKRVCGAGS</sequence>
<comment type="caution">
    <text evidence="1">The sequence shown here is derived from an EMBL/GenBank/DDBJ whole genome shotgun (WGS) entry which is preliminary data.</text>
</comment>
<dbReference type="EMBL" id="QGKX02000004">
    <property type="protein sequence ID" value="KAF3598857.1"/>
    <property type="molecule type" value="Genomic_DNA"/>
</dbReference>